<feature type="region of interest" description="Disordered" evidence="1">
    <location>
        <begin position="333"/>
        <end position="736"/>
    </location>
</feature>
<dbReference type="InterPro" id="IPR040206">
    <property type="entry name" value="Zds1/2"/>
</dbReference>
<dbReference type="AlphaFoldDB" id="A0A4U7KNQ3"/>
<feature type="compositionally biased region" description="Low complexity" evidence="1">
    <location>
        <begin position="238"/>
        <end position="250"/>
    </location>
</feature>
<feature type="compositionally biased region" description="Basic and acidic residues" evidence="1">
    <location>
        <begin position="670"/>
        <end position="680"/>
    </location>
</feature>
<feature type="compositionally biased region" description="Basic and acidic residues" evidence="1">
    <location>
        <begin position="224"/>
        <end position="234"/>
    </location>
</feature>
<dbReference type="RefSeq" id="XP_029737788.1">
    <property type="nucleotide sequence ID" value="XM_029885936.1"/>
</dbReference>
<evidence type="ECO:0000313" key="3">
    <source>
        <dbReference type="EMBL" id="TKY85803.1"/>
    </source>
</evidence>
<dbReference type="PANTHER" id="PTHR28089:SF1">
    <property type="entry name" value="PROTEIN ZDS1-RELATED"/>
    <property type="match status" value="1"/>
</dbReference>
<feature type="compositionally biased region" description="Gly residues" evidence="1">
    <location>
        <begin position="1206"/>
        <end position="1225"/>
    </location>
</feature>
<feature type="region of interest" description="Disordered" evidence="1">
    <location>
        <begin position="805"/>
        <end position="930"/>
    </location>
</feature>
<evidence type="ECO:0000256" key="1">
    <source>
        <dbReference type="SAM" id="MobiDB-lite"/>
    </source>
</evidence>
<evidence type="ECO:0000313" key="4">
    <source>
        <dbReference type="Proteomes" id="UP000306050"/>
    </source>
</evidence>
<feature type="compositionally biased region" description="Basic and acidic residues" evidence="1">
    <location>
        <begin position="689"/>
        <end position="703"/>
    </location>
</feature>
<feature type="compositionally biased region" description="Polar residues" evidence="1">
    <location>
        <begin position="825"/>
        <end position="842"/>
    </location>
</feature>
<feature type="compositionally biased region" description="Low complexity" evidence="1">
    <location>
        <begin position="805"/>
        <end position="824"/>
    </location>
</feature>
<feature type="domain" description="Protein Zds1 C-terminal" evidence="2">
    <location>
        <begin position="749"/>
        <end position="801"/>
    </location>
</feature>
<feature type="compositionally biased region" description="Low complexity" evidence="1">
    <location>
        <begin position="76"/>
        <end position="86"/>
    </location>
</feature>
<feature type="compositionally biased region" description="Polar residues" evidence="1">
    <location>
        <begin position="111"/>
        <end position="132"/>
    </location>
</feature>
<proteinExistence type="predicted"/>
<feature type="compositionally biased region" description="Low complexity" evidence="1">
    <location>
        <begin position="1153"/>
        <end position="1162"/>
    </location>
</feature>
<dbReference type="GeneID" id="40728239"/>
<gene>
    <name evidence="3" type="ORF">EX895_005344</name>
</gene>
<feature type="compositionally biased region" description="Basic and acidic residues" evidence="1">
    <location>
        <begin position="1115"/>
        <end position="1128"/>
    </location>
</feature>
<feature type="compositionally biased region" description="Polar residues" evidence="1">
    <location>
        <begin position="504"/>
        <end position="515"/>
    </location>
</feature>
<dbReference type="SMART" id="SM01327">
    <property type="entry name" value="Zds_C"/>
    <property type="match status" value="1"/>
</dbReference>
<comment type="caution">
    <text evidence="3">The sequence shown here is derived from an EMBL/GenBank/DDBJ whole genome shotgun (WGS) entry which is preliminary data.</text>
</comment>
<feature type="compositionally biased region" description="Polar residues" evidence="1">
    <location>
        <begin position="1104"/>
        <end position="1113"/>
    </location>
</feature>
<evidence type="ECO:0000259" key="2">
    <source>
        <dbReference type="SMART" id="SM01327"/>
    </source>
</evidence>
<dbReference type="InterPro" id="IPR013941">
    <property type="entry name" value="ZDS1_C"/>
</dbReference>
<dbReference type="GO" id="GO:0010971">
    <property type="term" value="P:positive regulation of G2/M transition of mitotic cell cycle"/>
    <property type="evidence" value="ECO:0007669"/>
    <property type="project" value="TreeGrafter"/>
</dbReference>
<name>A0A4U7KNQ3_9BASI</name>
<dbReference type="OrthoDB" id="5589766at2759"/>
<feature type="compositionally biased region" description="Low complexity" evidence="1">
    <location>
        <begin position="101"/>
        <end position="110"/>
    </location>
</feature>
<organism evidence="3 4">
    <name type="scientific">Sporisorium graminicola</name>
    <dbReference type="NCBI Taxonomy" id="280036"/>
    <lineage>
        <taxon>Eukaryota</taxon>
        <taxon>Fungi</taxon>
        <taxon>Dikarya</taxon>
        <taxon>Basidiomycota</taxon>
        <taxon>Ustilaginomycotina</taxon>
        <taxon>Ustilaginomycetes</taxon>
        <taxon>Ustilaginales</taxon>
        <taxon>Ustilaginaceae</taxon>
        <taxon>Sporisorium</taxon>
    </lineage>
</organism>
<dbReference type="PANTHER" id="PTHR28089">
    <property type="entry name" value="PROTEIN ZDS1-RELATED"/>
    <property type="match status" value="1"/>
</dbReference>
<dbReference type="Pfam" id="PF08632">
    <property type="entry name" value="Zds_C"/>
    <property type="match status" value="1"/>
</dbReference>
<feature type="compositionally biased region" description="Low complexity" evidence="1">
    <location>
        <begin position="1226"/>
        <end position="1235"/>
    </location>
</feature>
<protein>
    <recommendedName>
        <fullName evidence="2">Protein Zds1 C-terminal domain-containing protein</fullName>
    </recommendedName>
</protein>
<feature type="region of interest" description="Disordered" evidence="1">
    <location>
        <begin position="191"/>
        <end position="286"/>
    </location>
</feature>
<dbReference type="GO" id="GO:0005737">
    <property type="term" value="C:cytoplasm"/>
    <property type="evidence" value="ECO:0007669"/>
    <property type="project" value="TreeGrafter"/>
</dbReference>
<feature type="region of interest" description="Disordered" evidence="1">
    <location>
        <begin position="27"/>
        <end position="160"/>
    </location>
</feature>
<feature type="compositionally biased region" description="Polar residues" evidence="1">
    <location>
        <begin position="587"/>
        <end position="598"/>
    </location>
</feature>
<feature type="compositionally biased region" description="Polar residues" evidence="1">
    <location>
        <begin position="883"/>
        <end position="896"/>
    </location>
</feature>
<reference evidence="3 4" key="1">
    <citation type="submission" date="2019-05" db="EMBL/GenBank/DDBJ databases">
        <title>Sporisorium graminicola CBS 10092 draft sequencing and annotation.</title>
        <authorList>
            <person name="Solano-Gonzalez S."/>
            <person name="Caddick M.X."/>
            <person name="Darby A."/>
        </authorList>
    </citation>
    <scope>NUCLEOTIDE SEQUENCE [LARGE SCALE GENOMIC DNA]</scope>
    <source>
        <strain evidence="3 4">CBS 10092</strain>
    </source>
</reference>
<keyword evidence="4" id="KW-1185">Reference proteome</keyword>
<feature type="compositionally biased region" description="Gly residues" evidence="1">
    <location>
        <begin position="1240"/>
        <end position="1252"/>
    </location>
</feature>
<accession>A0A4U7KNQ3</accession>
<dbReference type="KEGG" id="sgra:EX895_005344"/>
<dbReference type="Proteomes" id="UP000306050">
    <property type="component" value="Chromosome SGRAM_6"/>
</dbReference>
<dbReference type="EMBL" id="SRRM01000019">
    <property type="protein sequence ID" value="TKY85803.1"/>
    <property type="molecule type" value="Genomic_DNA"/>
</dbReference>
<feature type="compositionally biased region" description="Polar residues" evidence="1">
    <location>
        <begin position="982"/>
        <end position="995"/>
    </location>
</feature>
<feature type="compositionally biased region" description="Basic and acidic residues" evidence="1">
    <location>
        <begin position="412"/>
        <end position="423"/>
    </location>
</feature>
<feature type="compositionally biased region" description="Basic and acidic residues" evidence="1">
    <location>
        <begin position="1071"/>
        <end position="1080"/>
    </location>
</feature>
<feature type="compositionally biased region" description="Low complexity" evidence="1">
    <location>
        <begin position="866"/>
        <end position="875"/>
    </location>
</feature>
<feature type="compositionally biased region" description="Pro residues" evidence="1">
    <location>
        <begin position="633"/>
        <end position="644"/>
    </location>
</feature>
<feature type="compositionally biased region" description="Low complexity" evidence="1">
    <location>
        <begin position="618"/>
        <end position="632"/>
    </location>
</feature>
<sequence>MSGGPMRITDDELAREVEALKSHRRLSVNRPVLDPDLPDLAASYGGGQELLSIPSPERERRGYSLVDDGAVPIRTSSSSASSANSSYTNERATFTARRRGQGSSDRSSGSEPLSASPTRLSPVTASPTSDNFDTARALATSPTSISSSGSQSPKDPSHLFWVPASVHPEISPSDFRNFIKEHAARAVIQHAGADDAEAHDDDTLPPLVVGDSPIAHRLNSVRRQQQEQQHDPNDARGALLGRATSLSRRGSTLRRQYRPEQDTEDSEDDRPPRPLQRNRSGLSRGAYGLAIPNLTIDDLQKLEAAAEQASQSQDPAMLRSVLRRTLSLNTTPDLDTIDAMPAEPIEDPDAPIIVPKPGQILRRAARTKMRKASGDSTRGSLASRRRAPRSSTDDVSSAPSEGSRAWELQHSSTEDMERRHSGHSELSSNADDDSSAGDSSSRPVSTEATDSIVDAYSRDSYQSDASQRTSLTSAVDSTGSEASALGGTVARTSSSPSPPHTPTQESATSLASTQPGLDGGDGTPVASQKAAPRFVDPLETPRPDGYTAGSNQIKPIAVSHLPPVPAFEKTLPQQHQQKQAPRPPLAGTSQPSYTSTQDLQRRDGHAVQRPQIAPIVTSSQQPQQAQAQRQSHAPPPPVSSPPPSQKHKEKERKGAFGLSWFGLGKDDDDDRVKVEKETQRKREKHEKRERKEREREEKEREESSSSSFLGALFGKKKGNDEASAQTGPRPHNSQLTAGSLLERNEMGMSGKGGAYFYSRYPIHIERAVYRLSHIKLANPRRPLYEQVLISNLMFWYLSIINRSSQGQYGGTQPQQPGQEQQSHSNSNAQISEQSGHNASGLASASAGPNGYASASPSHVETASAYDGMDTSSSSPDSEDLSSTEQWNQNSGASAATKQKRNGLVKPNRAPAGAHRGRAAETPMRQPGYGMQHRQIDDDLKTMGSHAGQVGGSTGFVVGQVVDVKALQANTPYRLVPDPRSADGSSHQDQAKSATTDYLGLGNQLEYSDPLWPGSSSSEEEMGRSTHKPAARPASLGTDGTQQQADDYRRGQGHAENLSIERKHSSSPSRPYRSEAEKERAWLGMRNSNSSGRASPTHGSHGYGSISQQQQSTMDADGHEHRDTERSGVESHPQGRSMSVGGIGAMNRTGDWGSKSTSSSSLSYRPADRSRKVSMGHLSPSSSSQGLVSSSTSTSSASSFGTIDENGSGGRAGTGTGTGTGAGKVHGGMSSSSSPSALDYGGKGSSGGLGAGANGQEIHFPMAPGSSAMLEAARTSQSRRR</sequence>
<feature type="region of interest" description="Disordered" evidence="1">
    <location>
        <begin position="972"/>
        <end position="1280"/>
    </location>
</feature>
<feature type="compositionally biased region" description="Polar residues" evidence="1">
    <location>
        <begin position="1085"/>
        <end position="1097"/>
    </location>
</feature>
<dbReference type="GO" id="GO:0030010">
    <property type="term" value="P:establishment of cell polarity"/>
    <property type="evidence" value="ECO:0007669"/>
    <property type="project" value="TreeGrafter"/>
</dbReference>
<feature type="compositionally biased region" description="Low complexity" evidence="1">
    <location>
        <begin position="141"/>
        <end position="154"/>
    </location>
</feature>
<feature type="compositionally biased region" description="Polar residues" evidence="1">
    <location>
        <begin position="722"/>
        <end position="736"/>
    </location>
</feature>
<feature type="compositionally biased region" description="Low complexity" evidence="1">
    <location>
        <begin position="1174"/>
        <end position="1198"/>
    </location>
</feature>
<feature type="compositionally biased region" description="Polar residues" evidence="1">
    <location>
        <begin position="459"/>
        <end position="481"/>
    </location>
</feature>